<gene>
    <name evidence="7" type="primary">obg</name>
    <name evidence="10" type="ORF">A3K52_02420</name>
</gene>
<dbReference type="GO" id="GO:0005525">
    <property type="term" value="F:GTP binding"/>
    <property type="evidence" value="ECO:0007669"/>
    <property type="project" value="UniProtKB-UniRule"/>
</dbReference>
<reference evidence="10 11" key="1">
    <citation type="journal article" date="2016" name="Nat. Commun.">
        <title>Thousands of microbial genomes shed light on interconnected biogeochemical processes in an aquifer system.</title>
        <authorList>
            <person name="Anantharaman K."/>
            <person name="Brown C.T."/>
            <person name="Hug L.A."/>
            <person name="Sharon I."/>
            <person name="Castelle C.J."/>
            <person name="Probst A.J."/>
            <person name="Thomas B.C."/>
            <person name="Singh A."/>
            <person name="Wilkins M.J."/>
            <person name="Karaoz U."/>
            <person name="Brodie E.L."/>
            <person name="Williams K.H."/>
            <person name="Hubbard S.S."/>
            <person name="Banfield J.F."/>
        </authorList>
    </citation>
    <scope>NUCLEOTIDE SEQUENCE [LARGE SCALE GENOMIC DNA]</scope>
</reference>
<dbReference type="Gene3D" id="2.70.210.12">
    <property type="entry name" value="GTP1/OBG domain"/>
    <property type="match status" value="1"/>
</dbReference>
<feature type="binding site" evidence="7">
    <location>
        <begin position="161"/>
        <end position="168"/>
    </location>
    <ligand>
        <name>GTP</name>
        <dbReference type="ChEBI" id="CHEBI:37565"/>
    </ligand>
</feature>
<keyword evidence="6 7" id="KW-0342">GTP-binding</keyword>
<dbReference type="InterPro" id="IPR045086">
    <property type="entry name" value="OBG_GTPase"/>
</dbReference>
<feature type="binding site" evidence="7">
    <location>
        <begin position="186"/>
        <end position="190"/>
    </location>
    <ligand>
        <name>GTP</name>
        <dbReference type="ChEBI" id="CHEBI:37565"/>
    </ligand>
</feature>
<evidence type="ECO:0000256" key="6">
    <source>
        <dbReference type="ARBA" id="ARBA00023134"/>
    </source>
</evidence>
<dbReference type="GO" id="GO:0003924">
    <property type="term" value="F:GTPase activity"/>
    <property type="evidence" value="ECO:0007669"/>
    <property type="project" value="UniProtKB-UniRule"/>
</dbReference>
<dbReference type="InterPro" id="IPR006073">
    <property type="entry name" value="GTP-bd"/>
</dbReference>
<dbReference type="GO" id="GO:0000287">
    <property type="term" value="F:magnesium ion binding"/>
    <property type="evidence" value="ECO:0007669"/>
    <property type="project" value="InterPro"/>
</dbReference>
<accession>A0A1F7L0K2</accession>
<dbReference type="InterPro" id="IPR036726">
    <property type="entry name" value="GTP1_OBG_dom_sf"/>
</dbReference>
<evidence type="ECO:0000259" key="9">
    <source>
        <dbReference type="PROSITE" id="PS51883"/>
    </source>
</evidence>
<keyword evidence="3 7" id="KW-0547">Nucleotide-binding</keyword>
<keyword evidence="7" id="KW-0479">Metal-binding</keyword>
<keyword evidence="5 7" id="KW-0460">Magnesium</keyword>
<feature type="binding site" evidence="7">
    <location>
        <position position="168"/>
    </location>
    <ligand>
        <name>Mg(2+)</name>
        <dbReference type="ChEBI" id="CHEBI:18420"/>
    </ligand>
</feature>
<dbReference type="CDD" id="cd01898">
    <property type="entry name" value="Obg"/>
    <property type="match status" value="1"/>
</dbReference>
<dbReference type="InterPro" id="IPR014100">
    <property type="entry name" value="GTP-bd_Obg/CgtA"/>
</dbReference>
<evidence type="ECO:0000313" key="11">
    <source>
        <dbReference type="Proteomes" id="UP000177050"/>
    </source>
</evidence>
<comment type="subunit">
    <text evidence="7">Monomer.</text>
</comment>
<dbReference type="EC" id="3.6.5.-" evidence="7"/>
<feature type="binding site" evidence="7">
    <location>
        <position position="188"/>
    </location>
    <ligand>
        <name>Mg(2+)</name>
        <dbReference type="ChEBI" id="CHEBI:18420"/>
    </ligand>
</feature>
<dbReference type="Pfam" id="PF01926">
    <property type="entry name" value="MMR_HSR1"/>
    <property type="match status" value="1"/>
</dbReference>
<dbReference type="FunFam" id="2.70.210.12:FF:000001">
    <property type="entry name" value="GTPase Obg"/>
    <property type="match status" value="1"/>
</dbReference>
<dbReference type="GO" id="GO:0042254">
    <property type="term" value="P:ribosome biogenesis"/>
    <property type="evidence" value="ECO:0007669"/>
    <property type="project" value="UniProtKB-UniRule"/>
</dbReference>
<dbReference type="PRINTS" id="PR00326">
    <property type="entry name" value="GTP1OBG"/>
</dbReference>
<dbReference type="PROSITE" id="PS51883">
    <property type="entry name" value="OBG"/>
    <property type="match status" value="1"/>
</dbReference>
<dbReference type="InterPro" id="IPR006169">
    <property type="entry name" value="GTP1_OBG_dom"/>
</dbReference>
<dbReference type="SUPFAM" id="SSF52540">
    <property type="entry name" value="P-loop containing nucleoside triphosphate hydrolases"/>
    <property type="match status" value="1"/>
</dbReference>
<comment type="subcellular location">
    <subcellularLocation>
        <location evidence="7">Cytoplasm</location>
    </subcellularLocation>
</comment>
<dbReference type="PANTHER" id="PTHR11702:SF31">
    <property type="entry name" value="MITOCHONDRIAL RIBOSOME-ASSOCIATED GTPASE 2"/>
    <property type="match status" value="1"/>
</dbReference>
<evidence type="ECO:0000259" key="8">
    <source>
        <dbReference type="PROSITE" id="PS51710"/>
    </source>
</evidence>
<proteinExistence type="inferred from homology"/>
<evidence type="ECO:0000256" key="4">
    <source>
        <dbReference type="ARBA" id="ARBA00022801"/>
    </source>
</evidence>
<comment type="caution">
    <text evidence="10">The sequence shown here is derived from an EMBL/GenBank/DDBJ whole genome shotgun (WGS) entry which is preliminary data.</text>
</comment>
<evidence type="ECO:0000256" key="1">
    <source>
        <dbReference type="ARBA" id="ARBA00007699"/>
    </source>
</evidence>
<evidence type="ECO:0000256" key="7">
    <source>
        <dbReference type="HAMAP-Rule" id="MF_01454"/>
    </source>
</evidence>
<evidence type="ECO:0000313" key="10">
    <source>
        <dbReference type="EMBL" id="OGK73619.1"/>
    </source>
</evidence>
<dbReference type="EMBL" id="MGBR01000001">
    <property type="protein sequence ID" value="OGK73619.1"/>
    <property type="molecule type" value="Genomic_DNA"/>
</dbReference>
<dbReference type="InterPro" id="IPR006074">
    <property type="entry name" value="GTP1-OBG_CS"/>
</dbReference>
<dbReference type="PROSITE" id="PS51710">
    <property type="entry name" value="G_OBG"/>
    <property type="match status" value="1"/>
</dbReference>
<evidence type="ECO:0000256" key="5">
    <source>
        <dbReference type="ARBA" id="ARBA00022842"/>
    </source>
</evidence>
<comment type="cofactor">
    <cofactor evidence="7">
        <name>Mg(2+)</name>
        <dbReference type="ChEBI" id="CHEBI:18420"/>
    </cofactor>
</comment>
<feature type="domain" description="Obg" evidence="9">
    <location>
        <begin position="1"/>
        <end position="154"/>
    </location>
</feature>
<dbReference type="NCBIfam" id="TIGR02729">
    <property type="entry name" value="Obg_CgtA"/>
    <property type="match status" value="1"/>
</dbReference>
<protein>
    <recommendedName>
        <fullName evidence="7">GTPase Obg</fullName>
        <ecNumber evidence="7">3.6.5.-</ecNumber>
    </recommendedName>
    <alternativeName>
        <fullName evidence="7">GTP-binding protein Obg</fullName>
    </alternativeName>
</protein>
<comment type="function">
    <text evidence="7">An essential GTPase which binds GTP, GDP and possibly (p)ppGpp with moderate affinity, with high nucleotide exchange rates and a fairly low GTP hydrolysis rate. Plays a role in control of the cell cycle, stress response, ribosome biogenesis and in those bacteria that undergo differentiation, in morphogenesis control.</text>
</comment>
<dbReference type="GO" id="GO:0005737">
    <property type="term" value="C:cytoplasm"/>
    <property type="evidence" value="ECO:0007669"/>
    <property type="project" value="UniProtKB-SubCell"/>
</dbReference>
<keyword evidence="2 7" id="KW-0963">Cytoplasm</keyword>
<dbReference type="NCBIfam" id="NF008956">
    <property type="entry name" value="PRK12299.1"/>
    <property type="match status" value="1"/>
</dbReference>
<dbReference type="PANTHER" id="PTHR11702">
    <property type="entry name" value="DEVELOPMENTALLY REGULATED GTP-BINDING PROTEIN-RELATED"/>
    <property type="match status" value="1"/>
</dbReference>
<dbReference type="PROSITE" id="PS00905">
    <property type="entry name" value="GTP1_OBG"/>
    <property type="match status" value="1"/>
</dbReference>
<name>A0A1F7L0K2_9BACT</name>
<feature type="binding site" evidence="7">
    <location>
        <begin position="203"/>
        <end position="206"/>
    </location>
    <ligand>
        <name>GTP</name>
        <dbReference type="ChEBI" id="CHEBI:37565"/>
    </ligand>
</feature>
<dbReference type="SUPFAM" id="SSF82051">
    <property type="entry name" value="Obg GTP-binding protein N-terminal domain"/>
    <property type="match status" value="1"/>
</dbReference>
<dbReference type="Proteomes" id="UP000177050">
    <property type="component" value="Unassembled WGS sequence"/>
</dbReference>
<keyword evidence="4 7" id="KW-0378">Hydrolase</keyword>
<dbReference type="Gene3D" id="3.40.50.300">
    <property type="entry name" value="P-loop containing nucleotide triphosphate hydrolases"/>
    <property type="match status" value="1"/>
</dbReference>
<feature type="domain" description="OBG-type G" evidence="8">
    <location>
        <begin position="155"/>
        <end position="317"/>
    </location>
</feature>
<dbReference type="InterPro" id="IPR027417">
    <property type="entry name" value="P-loop_NTPase"/>
</dbReference>
<dbReference type="AlphaFoldDB" id="A0A1F7L0K2"/>
<dbReference type="InterPro" id="IPR031167">
    <property type="entry name" value="G_OBG"/>
</dbReference>
<feature type="binding site" evidence="7">
    <location>
        <begin position="300"/>
        <end position="302"/>
    </location>
    <ligand>
        <name>GTP</name>
        <dbReference type="ChEBI" id="CHEBI:37565"/>
    </ligand>
</feature>
<evidence type="ECO:0000256" key="3">
    <source>
        <dbReference type="ARBA" id="ARBA00022741"/>
    </source>
</evidence>
<comment type="similarity">
    <text evidence="1 7">Belongs to the TRAFAC class OBG-HflX-like GTPase superfamily. OBG GTPase family.</text>
</comment>
<organism evidence="10 11">
    <name type="scientific">Candidatus Roizmanbacteria bacterium RIFOXYD1_FULL_38_12</name>
    <dbReference type="NCBI Taxonomy" id="1802093"/>
    <lineage>
        <taxon>Bacteria</taxon>
        <taxon>Candidatus Roizmaniibacteriota</taxon>
    </lineage>
</organism>
<dbReference type="Pfam" id="PF01018">
    <property type="entry name" value="GTP1_OBG"/>
    <property type="match status" value="1"/>
</dbReference>
<feature type="binding site" evidence="7">
    <location>
        <begin position="272"/>
        <end position="275"/>
    </location>
    <ligand>
        <name>GTP</name>
        <dbReference type="ChEBI" id="CHEBI:37565"/>
    </ligand>
</feature>
<dbReference type="PIRSF" id="PIRSF002401">
    <property type="entry name" value="GTP_bd_Obg/CgtA"/>
    <property type="match status" value="1"/>
</dbReference>
<dbReference type="HAMAP" id="MF_01454">
    <property type="entry name" value="GTPase_Obg"/>
    <property type="match status" value="1"/>
</dbReference>
<sequence length="317" mass="34049">MLIDEAYIIISAGKGGNGFVAFFPGKKSGPCGGDGGNGGNVYIKVNRNMTSLAQYAGKHKIEADDGGNGGSFNKTGENGEDLVLEFPLGTEFVETGTKKLIQLPSDDRLILVCQGGRGGFGNDHFKSSVNRTPKRAEKGHPGETRTFKVIMKLIADVGFIGLPNAGKSSLLNELTAASARVAPYPFTTLEPNLGSLDRIIIADIPGLIEGASSGKGLGIRFLKHIEKVKLLLHCVAADEDTKQMIKNYKTVRKELTAYSTTLATKKEIILLTKSDLVLPSERTAKLKSFKKLNSLVYCVSIYDLEALGKVTQIIKES</sequence>
<evidence type="ECO:0000256" key="2">
    <source>
        <dbReference type="ARBA" id="ARBA00022490"/>
    </source>
</evidence>